<dbReference type="Proteomes" id="UP000006443">
    <property type="component" value="Unassembled WGS sequence"/>
</dbReference>
<keyword evidence="7 13" id="KW-0812">Transmembrane</keyword>
<dbReference type="Pfam" id="PF23846">
    <property type="entry name" value="Cache_WalK"/>
    <property type="match status" value="1"/>
</dbReference>
<dbReference type="SUPFAM" id="SSF55874">
    <property type="entry name" value="ATPase domain of HSP90 chaperone/DNA topoisomerase II/histidine kinase"/>
    <property type="match status" value="1"/>
</dbReference>
<proteinExistence type="predicted"/>
<evidence type="ECO:0000256" key="7">
    <source>
        <dbReference type="ARBA" id="ARBA00022692"/>
    </source>
</evidence>
<dbReference type="SUPFAM" id="SSF158472">
    <property type="entry name" value="HAMP domain-like"/>
    <property type="match status" value="1"/>
</dbReference>
<feature type="transmembrane region" description="Helical" evidence="13">
    <location>
        <begin position="170"/>
        <end position="190"/>
    </location>
</feature>
<dbReference type="SMART" id="SM00388">
    <property type="entry name" value="HisKA"/>
    <property type="match status" value="1"/>
</dbReference>
<evidence type="ECO:0000259" key="14">
    <source>
        <dbReference type="PROSITE" id="PS50109"/>
    </source>
</evidence>
<dbReference type="PROSITE" id="PS50885">
    <property type="entry name" value="HAMP"/>
    <property type="match status" value="1"/>
</dbReference>
<dbReference type="STRING" id="555088.DealDRAFT_2157"/>
<name>C0GI48_DETAL</name>
<dbReference type="FunFam" id="3.30.565.10:FF:000006">
    <property type="entry name" value="Sensor histidine kinase WalK"/>
    <property type="match status" value="1"/>
</dbReference>
<dbReference type="Gene3D" id="1.10.8.500">
    <property type="entry name" value="HAMP domain in histidine kinase"/>
    <property type="match status" value="1"/>
</dbReference>
<keyword evidence="10" id="KW-0902">Two-component regulatory system</keyword>
<dbReference type="PANTHER" id="PTHR45436">
    <property type="entry name" value="SENSOR HISTIDINE KINASE YKOH"/>
    <property type="match status" value="1"/>
</dbReference>
<evidence type="ECO:0000256" key="2">
    <source>
        <dbReference type="ARBA" id="ARBA00004651"/>
    </source>
</evidence>
<comment type="caution">
    <text evidence="16">The sequence shown here is derived from an EMBL/GenBank/DDBJ whole genome shotgun (WGS) entry which is preliminary data.</text>
</comment>
<dbReference type="InterPro" id="IPR029151">
    <property type="entry name" value="Sensor-like_sf"/>
</dbReference>
<evidence type="ECO:0000256" key="9">
    <source>
        <dbReference type="ARBA" id="ARBA00022989"/>
    </source>
</evidence>
<dbReference type="Gene3D" id="1.10.287.130">
    <property type="match status" value="1"/>
</dbReference>
<evidence type="ECO:0000256" key="13">
    <source>
        <dbReference type="SAM" id="Phobius"/>
    </source>
</evidence>
<dbReference type="Gene3D" id="3.30.450.20">
    <property type="entry name" value="PAS domain"/>
    <property type="match status" value="1"/>
</dbReference>
<keyword evidence="8 16" id="KW-0418">Kinase</keyword>
<dbReference type="Pfam" id="PF00672">
    <property type="entry name" value="HAMP"/>
    <property type="match status" value="1"/>
</dbReference>
<dbReference type="FunFam" id="1.10.287.130:FF:000001">
    <property type="entry name" value="Two-component sensor histidine kinase"/>
    <property type="match status" value="1"/>
</dbReference>
<evidence type="ECO:0000256" key="8">
    <source>
        <dbReference type="ARBA" id="ARBA00022777"/>
    </source>
</evidence>
<evidence type="ECO:0000256" key="6">
    <source>
        <dbReference type="ARBA" id="ARBA00022679"/>
    </source>
</evidence>
<dbReference type="GO" id="GO:0005886">
    <property type="term" value="C:plasma membrane"/>
    <property type="evidence" value="ECO:0007669"/>
    <property type="project" value="UniProtKB-SubCell"/>
</dbReference>
<comment type="catalytic activity">
    <reaction evidence="1">
        <text>ATP + protein L-histidine = ADP + protein N-phospho-L-histidine.</text>
        <dbReference type="EC" id="2.7.13.3"/>
    </reaction>
</comment>
<dbReference type="AlphaFoldDB" id="C0GI48"/>
<dbReference type="CDD" id="cd00075">
    <property type="entry name" value="HATPase"/>
    <property type="match status" value="1"/>
</dbReference>
<dbReference type="SMART" id="SM00304">
    <property type="entry name" value="HAMP"/>
    <property type="match status" value="1"/>
</dbReference>
<evidence type="ECO:0000256" key="4">
    <source>
        <dbReference type="ARBA" id="ARBA00022475"/>
    </source>
</evidence>
<keyword evidence="11 13" id="KW-0472">Membrane</keyword>
<dbReference type="Pfam" id="PF02518">
    <property type="entry name" value="HATPase_c"/>
    <property type="match status" value="1"/>
</dbReference>
<dbReference type="SMART" id="SM00387">
    <property type="entry name" value="HATPase_c"/>
    <property type="match status" value="1"/>
</dbReference>
<feature type="coiled-coil region" evidence="12">
    <location>
        <begin position="224"/>
        <end position="251"/>
    </location>
</feature>
<dbReference type="InterPro" id="IPR057640">
    <property type="entry name" value="Cache_WalK"/>
</dbReference>
<keyword evidence="4" id="KW-1003">Cell membrane</keyword>
<evidence type="ECO:0000313" key="16">
    <source>
        <dbReference type="EMBL" id="EEG76896.1"/>
    </source>
</evidence>
<evidence type="ECO:0000256" key="10">
    <source>
        <dbReference type="ARBA" id="ARBA00023012"/>
    </source>
</evidence>
<dbReference type="Gene3D" id="3.30.565.10">
    <property type="entry name" value="Histidine kinase-like ATPase, C-terminal domain"/>
    <property type="match status" value="1"/>
</dbReference>
<organism evidence="16 17">
    <name type="scientific">Dethiobacter alkaliphilus AHT 1</name>
    <dbReference type="NCBI Taxonomy" id="555088"/>
    <lineage>
        <taxon>Bacteria</taxon>
        <taxon>Bacillati</taxon>
        <taxon>Bacillota</taxon>
        <taxon>Dethiobacteria</taxon>
        <taxon>Dethiobacterales</taxon>
        <taxon>Dethiobacteraceae</taxon>
        <taxon>Dethiobacter</taxon>
    </lineage>
</organism>
<dbReference type="PROSITE" id="PS50109">
    <property type="entry name" value="HIS_KIN"/>
    <property type="match status" value="1"/>
</dbReference>
<comment type="subcellular location">
    <subcellularLocation>
        <location evidence="2">Cell membrane</location>
        <topology evidence="2">Multi-pass membrane protein</topology>
    </subcellularLocation>
</comment>
<gene>
    <name evidence="16" type="ORF">DealDRAFT_2157</name>
</gene>
<dbReference type="SUPFAM" id="SSF103190">
    <property type="entry name" value="Sensory domain-like"/>
    <property type="match status" value="1"/>
</dbReference>
<evidence type="ECO:0000313" key="17">
    <source>
        <dbReference type="Proteomes" id="UP000006443"/>
    </source>
</evidence>
<keyword evidence="12" id="KW-0175">Coiled coil</keyword>
<keyword evidence="5" id="KW-0597">Phosphoprotein</keyword>
<evidence type="ECO:0000259" key="15">
    <source>
        <dbReference type="PROSITE" id="PS50885"/>
    </source>
</evidence>
<keyword evidence="6 16" id="KW-0808">Transferase</keyword>
<accession>C0GI48</accession>
<dbReference type="eggNOG" id="COG2205">
    <property type="taxonomic scope" value="Bacteria"/>
</dbReference>
<evidence type="ECO:0000256" key="12">
    <source>
        <dbReference type="SAM" id="Coils"/>
    </source>
</evidence>
<dbReference type="InterPro" id="IPR036097">
    <property type="entry name" value="HisK_dim/P_sf"/>
</dbReference>
<feature type="transmembrane region" description="Helical" evidence="13">
    <location>
        <begin position="12"/>
        <end position="32"/>
    </location>
</feature>
<evidence type="ECO:0000256" key="1">
    <source>
        <dbReference type="ARBA" id="ARBA00000085"/>
    </source>
</evidence>
<dbReference type="GO" id="GO:0000155">
    <property type="term" value="F:phosphorelay sensor kinase activity"/>
    <property type="evidence" value="ECO:0007669"/>
    <property type="project" value="InterPro"/>
</dbReference>
<dbReference type="PANTHER" id="PTHR45436:SF5">
    <property type="entry name" value="SENSOR HISTIDINE KINASE TRCS"/>
    <property type="match status" value="1"/>
</dbReference>
<evidence type="ECO:0000256" key="5">
    <source>
        <dbReference type="ARBA" id="ARBA00022553"/>
    </source>
</evidence>
<feature type="domain" description="Histidine kinase" evidence="14">
    <location>
        <begin position="251"/>
        <end position="469"/>
    </location>
</feature>
<dbReference type="EMBL" id="ACJM01000011">
    <property type="protein sequence ID" value="EEG76896.1"/>
    <property type="molecule type" value="Genomic_DNA"/>
</dbReference>
<sequence length="480" mass="53850">MVNSIRTKLTATYVILMLAVMVLTSFFLHSLLEQYYIDHQYETVSRAAMPISELAGSYLRTTPDVVTISNLAEGFAQQINARVLITDHRQRVLGDSLRVGGMVGSTLEREEIEAALEGEEGRSVQFSQQSQQWVMQVAVPIYSEENIVGTVFISTSLAFIYQVLGDISRLLQIATVLSLLFAALIGIYLAQRLTRPIEALTGATEQMARGDLSQRVPVRSKDEIGRLAKQFNNMAERLQEMTRQLREFVANASHEMRTPLTSLNILVKSMREYPLEEEEREEFLEDIDQELERMIRLVESLLDLTRLDRLAAEDTVAMADLVPTVVNTLEMLKKKALEKEISLDYTVPEETAPVFAVLHQIKQVVFNLVDNAIKYTPAGGQVHVSLKQDPNWLVLTVADTGIGIPAEHREKVFERFYRVDKARSREAGGTGLGLSIVYEIVQRHGGQIFVEDNDDGIGSRFVVKLPLIPEAEAAQSVNKN</sequence>
<dbReference type="InterPro" id="IPR004358">
    <property type="entry name" value="Sig_transdc_His_kin-like_C"/>
</dbReference>
<dbReference type="InterPro" id="IPR005467">
    <property type="entry name" value="His_kinase_dom"/>
</dbReference>
<dbReference type="EC" id="2.7.13.3" evidence="3"/>
<dbReference type="SUPFAM" id="SSF47384">
    <property type="entry name" value="Homodimeric domain of signal transducing histidine kinase"/>
    <property type="match status" value="1"/>
</dbReference>
<dbReference type="InterPro" id="IPR003661">
    <property type="entry name" value="HisK_dim/P_dom"/>
</dbReference>
<protein>
    <recommendedName>
        <fullName evidence="3">histidine kinase</fullName>
        <ecNumber evidence="3">2.7.13.3</ecNumber>
    </recommendedName>
</protein>
<reference evidence="16 17" key="1">
    <citation type="submission" date="2009-02" db="EMBL/GenBank/DDBJ databases">
        <title>Sequencing of the draft genome and assembly of Dethiobacter alkaliphilus AHT 1.</title>
        <authorList>
            <consortium name="US DOE Joint Genome Institute (JGI-PGF)"/>
            <person name="Lucas S."/>
            <person name="Copeland A."/>
            <person name="Lapidus A."/>
            <person name="Glavina del Rio T."/>
            <person name="Dalin E."/>
            <person name="Tice H."/>
            <person name="Bruce D."/>
            <person name="Goodwin L."/>
            <person name="Pitluck S."/>
            <person name="Larimer F."/>
            <person name="Land M.L."/>
            <person name="Hauser L."/>
            <person name="Muyzer G."/>
        </authorList>
    </citation>
    <scope>NUCLEOTIDE SEQUENCE [LARGE SCALE GENOMIC DNA]</scope>
    <source>
        <strain evidence="16 17">AHT 1</strain>
    </source>
</reference>
<dbReference type="CDD" id="cd06225">
    <property type="entry name" value="HAMP"/>
    <property type="match status" value="1"/>
</dbReference>
<dbReference type="InterPro" id="IPR003594">
    <property type="entry name" value="HATPase_dom"/>
</dbReference>
<keyword evidence="9 13" id="KW-1133">Transmembrane helix</keyword>
<dbReference type="PRINTS" id="PR00344">
    <property type="entry name" value="BCTRLSENSOR"/>
</dbReference>
<dbReference type="InterPro" id="IPR003660">
    <property type="entry name" value="HAMP_dom"/>
</dbReference>
<dbReference type="Pfam" id="PF00512">
    <property type="entry name" value="HisKA"/>
    <property type="match status" value="1"/>
</dbReference>
<dbReference type="InterPro" id="IPR036890">
    <property type="entry name" value="HATPase_C_sf"/>
</dbReference>
<dbReference type="OrthoDB" id="112712at2"/>
<keyword evidence="17" id="KW-1185">Reference proteome</keyword>
<feature type="domain" description="HAMP" evidence="15">
    <location>
        <begin position="191"/>
        <end position="243"/>
    </location>
</feature>
<evidence type="ECO:0000256" key="11">
    <source>
        <dbReference type="ARBA" id="ARBA00023136"/>
    </source>
</evidence>
<dbReference type="RefSeq" id="WP_008517297.1">
    <property type="nucleotide sequence ID" value="NZ_ACJM01000011.1"/>
</dbReference>
<evidence type="ECO:0000256" key="3">
    <source>
        <dbReference type="ARBA" id="ARBA00012438"/>
    </source>
</evidence>
<dbReference type="CDD" id="cd00082">
    <property type="entry name" value="HisKA"/>
    <property type="match status" value="1"/>
</dbReference>
<dbReference type="InterPro" id="IPR050428">
    <property type="entry name" value="TCS_sensor_his_kinase"/>
</dbReference>